<dbReference type="InterPro" id="IPR026289">
    <property type="entry name" value="SBP_TakP-like"/>
</dbReference>
<keyword evidence="1 3" id="KW-0732">Signal</keyword>
<gene>
    <name evidence="4" type="ORF">ABB55_23260</name>
</gene>
<dbReference type="InterPro" id="IPR018389">
    <property type="entry name" value="DctP_fam"/>
</dbReference>
<dbReference type="InterPro" id="IPR006311">
    <property type="entry name" value="TAT_signal"/>
</dbReference>
<dbReference type="GO" id="GO:0031317">
    <property type="term" value="C:tripartite ATP-independent periplasmic transporter complex"/>
    <property type="evidence" value="ECO:0007669"/>
    <property type="project" value="InterPro"/>
</dbReference>
<keyword evidence="2" id="KW-0479">Metal-binding</keyword>
<dbReference type="AlphaFoldDB" id="A0A0P6VT16"/>
<dbReference type="CDD" id="cd13604">
    <property type="entry name" value="PBP2_TRAP_ketoacid_lactate_like"/>
    <property type="match status" value="1"/>
</dbReference>
<keyword evidence="5" id="KW-1185">Reference proteome</keyword>
<organism evidence="4 5">
    <name type="scientific">Prosthecodimorpha hirschii</name>
    <dbReference type="NCBI Taxonomy" id="665126"/>
    <lineage>
        <taxon>Bacteria</taxon>
        <taxon>Pseudomonadati</taxon>
        <taxon>Pseudomonadota</taxon>
        <taxon>Alphaproteobacteria</taxon>
        <taxon>Hyphomicrobiales</taxon>
        <taxon>Ancalomicrobiaceae</taxon>
        <taxon>Prosthecodimorpha</taxon>
    </lineage>
</organism>
<dbReference type="STRING" id="665126.ABB55_23260"/>
<evidence type="ECO:0000256" key="2">
    <source>
        <dbReference type="PIRSR" id="PIRSR039026-2"/>
    </source>
</evidence>
<dbReference type="EMBL" id="LJYW01000001">
    <property type="protein sequence ID" value="KPL54782.1"/>
    <property type="molecule type" value="Genomic_DNA"/>
</dbReference>
<proteinExistence type="predicted"/>
<dbReference type="PIRSF" id="PIRSF039026">
    <property type="entry name" value="SiaP"/>
    <property type="match status" value="1"/>
</dbReference>
<evidence type="ECO:0000256" key="3">
    <source>
        <dbReference type="SAM" id="SignalP"/>
    </source>
</evidence>
<dbReference type="Proteomes" id="UP000048984">
    <property type="component" value="Unassembled WGS sequence"/>
</dbReference>
<evidence type="ECO:0000313" key="5">
    <source>
        <dbReference type="Proteomes" id="UP000048984"/>
    </source>
</evidence>
<accession>A0A0P6VT16</accession>
<dbReference type="Gene3D" id="3.40.190.10">
    <property type="entry name" value="Periplasmic binding protein-like II"/>
    <property type="match status" value="1"/>
</dbReference>
<reference evidence="4 5" key="1">
    <citation type="submission" date="2015-09" db="EMBL/GenBank/DDBJ databases">
        <authorList>
            <person name="Jackson K.R."/>
            <person name="Lunt B.L."/>
            <person name="Fisher J.N.B."/>
            <person name="Gardner A.V."/>
            <person name="Bailey M.E."/>
            <person name="Deus L.M."/>
            <person name="Earl A.S."/>
            <person name="Gibby P.D."/>
            <person name="Hartmann K.A."/>
            <person name="Liu J.E."/>
            <person name="Manci A.M."/>
            <person name="Nielsen D.A."/>
            <person name="Solomon M.B."/>
            <person name="Breakwell D.P."/>
            <person name="Burnett S.H."/>
            <person name="Grose J.H."/>
        </authorList>
    </citation>
    <scope>NUCLEOTIDE SEQUENCE [LARGE SCALE GENOMIC DNA]</scope>
    <source>
        <strain evidence="4 5">16</strain>
    </source>
</reference>
<reference evidence="4 5" key="2">
    <citation type="submission" date="2015-10" db="EMBL/GenBank/DDBJ databases">
        <title>Draft Genome Sequence of Prosthecomicrobium hirschii ATCC 27832.</title>
        <authorList>
            <person name="Daniel J."/>
            <person name="Givan S.A."/>
            <person name="Brun Y.V."/>
            <person name="Brown P.J."/>
        </authorList>
    </citation>
    <scope>NUCLEOTIDE SEQUENCE [LARGE SCALE GENOMIC DNA]</scope>
    <source>
        <strain evidence="4 5">16</strain>
    </source>
</reference>
<comment type="caution">
    <text evidence="4">The sequence shown here is derived from an EMBL/GenBank/DDBJ whole genome shotgun (WGS) entry which is preliminary data.</text>
</comment>
<feature type="signal peptide" evidence="3">
    <location>
        <begin position="1"/>
        <end position="28"/>
    </location>
</feature>
<dbReference type="GO" id="GO:0055085">
    <property type="term" value="P:transmembrane transport"/>
    <property type="evidence" value="ECO:0007669"/>
    <property type="project" value="InterPro"/>
</dbReference>
<dbReference type="RefSeq" id="WP_054360948.1">
    <property type="nucleotide sequence ID" value="NZ_LJYW01000001.1"/>
</dbReference>
<name>A0A0P6VT16_9HYPH</name>
<dbReference type="Pfam" id="PF03480">
    <property type="entry name" value="DctP"/>
    <property type="match status" value="1"/>
</dbReference>
<dbReference type="PANTHER" id="PTHR33376:SF5">
    <property type="entry name" value="EXTRACYTOPLASMIC SOLUTE RECEPTOR PROTEIN"/>
    <property type="match status" value="1"/>
</dbReference>
<dbReference type="Gene3D" id="3.40.190.170">
    <property type="entry name" value="Bacterial extracellular solute-binding protein, family 7"/>
    <property type="match status" value="1"/>
</dbReference>
<evidence type="ECO:0000313" key="4">
    <source>
        <dbReference type="EMBL" id="KPL54782.1"/>
    </source>
</evidence>
<evidence type="ECO:0000256" key="1">
    <source>
        <dbReference type="ARBA" id="ARBA00022729"/>
    </source>
</evidence>
<dbReference type="PANTHER" id="PTHR33376">
    <property type="match status" value="1"/>
</dbReference>
<dbReference type="PROSITE" id="PS51318">
    <property type="entry name" value="TAT"/>
    <property type="match status" value="1"/>
</dbReference>
<feature type="chain" id="PRO_5006131776" evidence="3">
    <location>
        <begin position="29"/>
        <end position="359"/>
    </location>
</feature>
<dbReference type="InterPro" id="IPR038404">
    <property type="entry name" value="TRAP_DctP_sf"/>
</dbReference>
<protein>
    <submittedName>
        <fullName evidence="4">ABC transporter substrate-binding protein</fullName>
    </submittedName>
</protein>
<dbReference type="GO" id="GO:0046872">
    <property type="term" value="F:metal ion binding"/>
    <property type="evidence" value="ECO:0007669"/>
    <property type="project" value="UniProtKB-KW"/>
</dbReference>
<dbReference type="NCBIfam" id="NF037995">
    <property type="entry name" value="TRAP_S1"/>
    <property type="match status" value="1"/>
</dbReference>
<sequence>MTGTVSRRRALAAAGAALAAPLASPALAKGLAEWKMVTSWPKNLPGPGLSAERLAQSIARLTDGRLTVKVYAAGELVPALECFDAVSGGTAEMAHTAAIYWQGKMPAAPLFTTAPFGLTPLEHMIWIDQAGGQALWEKLYRPFGVQPYMGGNTGFSMAGWFRREVNGLEDLKGLRIRVVGLGGEIYRRLGATPVSLPTGEVLPALQAGVVDAAEVLAPYSDLAFGYHRVTKTYYGPGFNKPNGTGEAIVSIKALEALPADLRDLVAVACRQEHANALTLAEWNNASSLEVLKSTHGIGVKPMPADILAAAARHGEDLLGDIAARDAVSREVVDSYRATRLRTGGWLRITQGSFLDARQG</sequence>
<feature type="binding site" evidence="2">
    <location>
        <position position="214"/>
    </location>
    <ligand>
        <name>substrate</name>
    </ligand>
</feature>